<keyword evidence="5" id="KW-0560">Oxidoreductase</keyword>
<feature type="transmembrane region" description="Helical" evidence="7">
    <location>
        <begin position="43"/>
        <end position="60"/>
    </location>
</feature>
<dbReference type="PRINTS" id="PR00081">
    <property type="entry name" value="GDHRDH"/>
</dbReference>
<protein>
    <submittedName>
        <fullName evidence="8">Uncharacterized protein</fullName>
    </submittedName>
</protein>
<dbReference type="PANTHER" id="PTHR43391">
    <property type="entry name" value="RETINOL DEHYDROGENASE-RELATED"/>
    <property type="match status" value="1"/>
</dbReference>
<dbReference type="EMBL" id="KK915447">
    <property type="protein sequence ID" value="KDP22587.1"/>
    <property type="molecule type" value="Genomic_DNA"/>
</dbReference>
<dbReference type="Pfam" id="PF00106">
    <property type="entry name" value="adh_short"/>
    <property type="match status" value="1"/>
</dbReference>
<organism evidence="8 9">
    <name type="scientific">Jatropha curcas</name>
    <name type="common">Barbados nut</name>
    <dbReference type="NCBI Taxonomy" id="180498"/>
    <lineage>
        <taxon>Eukaryota</taxon>
        <taxon>Viridiplantae</taxon>
        <taxon>Streptophyta</taxon>
        <taxon>Embryophyta</taxon>
        <taxon>Tracheophyta</taxon>
        <taxon>Spermatophyta</taxon>
        <taxon>Magnoliopsida</taxon>
        <taxon>eudicotyledons</taxon>
        <taxon>Gunneridae</taxon>
        <taxon>Pentapetalae</taxon>
        <taxon>rosids</taxon>
        <taxon>fabids</taxon>
        <taxon>Malpighiales</taxon>
        <taxon>Euphorbiaceae</taxon>
        <taxon>Crotonoideae</taxon>
        <taxon>Jatropheae</taxon>
        <taxon>Jatropha</taxon>
    </lineage>
</organism>
<dbReference type="GO" id="GO:0005829">
    <property type="term" value="C:cytosol"/>
    <property type="evidence" value="ECO:0007669"/>
    <property type="project" value="TreeGrafter"/>
</dbReference>
<evidence type="ECO:0000256" key="4">
    <source>
        <dbReference type="ARBA" id="ARBA00022968"/>
    </source>
</evidence>
<dbReference type="InterPro" id="IPR020904">
    <property type="entry name" value="Sc_DH/Rdtase_CS"/>
</dbReference>
<evidence type="ECO:0000256" key="5">
    <source>
        <dbReference type="ARBA" id="ARBA00023002"/>
    </source>
</evidence>
<sequence length="396" mass="44324">MQNWYVSEQQYFLTLFVHIKYLSSITLSSSATTTEAMDLINKLMNIVFAPLAVLALYHFLPTYHFFKYLLSTYNKIFSEDVSGKVVLITGASSGIGEHLAYEYARRGACLALVARRKHRLQVVAAIAEEIGSPDAIILPGDVTKTNDCQEFVDATVKHFVDHLVANAGVTPVSMFEDVPDITNFTPTMDINFWGSVYSSHFAIPHLKRTKGKIIVIASCASWLPTPRMSFYNASKAALVSMYETLRIELAPEIGITIVTPGLIESEMTGGKFLNQQGQLEADQEMRDVGLYEHYHVILVVMPVESTPECAKAIVKSACRGEKYLTEPDWYRAIFFWKVFCPDVIEWSNRFFLMPGPGRSERDTISKNIVDVVTKVKEFLISSIGTAEFPDLVPCIG</sequence>
<dbReference type="OrthoDB" id="47007at2759"/>
<proteinExistence type="inferred from homology"/>
<gene>
    <name evidence="8" type="ORF">JCGZ_26418</name>
</gene>
<dbReference type="SUPFAM" id="SSF51735">
    <property type="entry name" value="NAD(P)-binding Rossmann-fold domains"/>
    <property type="match status" value="1"/>
</dbReference>
<keyword evidence="7" id="KW-0472">Membrane</keyword>
<keyword evidence="3" id="KW-0521">NADP</keyword>
<evidence type="ECO:0000256" key="6">
    <source>
        <dbReference type="RuleBase" id="RU000363"/>
    </source>
</evidence>
<dbReference type="PANTHER" id="PTHR43391:SF76">
    <property type="entry name" value="11-BETA-HYDROXYSTEROID DEHYDROGENASE-LIKE 2-RELATED"/>
    <property type="match status" value="1"/>
</dbReference>
<dbReference type="InterPro" id="IPR036291">
    <property type="entry name" value="NAD(P)-bd_dom_sf"/>
</dbReference>
<dbReference type="InterPro" id="IPR002347">
    <property type="entry name" value="SDR_fam"/>
</dbReference>
<dbReference type="PROSITE" id="PS00061">
    <property type="entry name" value="ADH_SHORT"/>
    <property type="match status" value="1"/>
</dbReference>
<accession>A0A067JFH1</accession>
<dbReference type="PRINTS" id="PR00080">
    <property type="entry name" value="SDRFAMILY"/>
</dbReference>
<evidence type="ECO:0000256" key="3">
    <source>
        <dbReference type="ARBA" id="ARBA00022857"/>
    </source>
</evidence>
<keyword evidence="4" id="KW-0735">Signal-anchor</keyword>
<keyword evidence="7" id="KW-0812">Transmembrane</keyword>
<dbReference type="GO" id="GO:0016020">
    <property type="term" value="C:membrane"/>
    <property type="evidence" value="ECO:0007669"/>
    <property type="project" value="UniProtKB-SubCell"/>
</dbReference>
<name>A0A067JFH1_JATCU</name>
<comment type="subcellular location">
    <subcellularLocation>
        <location evidence="1">Membrane</location>
        <topology evidence="1">Single-pass type II membrane protein</topology>
    </subcellularLocation>
</comment>
<dbReference type="STRING" id="180498.A0A067JFH1"/>
<evidence type="ECO:0000256" key="2">
    <source>
        <dbReference type="ARBA" id="ARBA00006484"/>
    </source>
</evidence>
<evidence type="ECO:0000313" key="9">
    <source>
        <dbReference type="Proteomes" id="UP000027138"/>
    </source>
</evidence>
<keyword evidence="7" id="KW-1133">Transmembrane helix</keyword>
<comment type="similarity">
    <text evidence="2 6">Belongs to the short-chain dehydrogenases/reductases (SDR) family.</text>
</comment>
<evidence type="ECO:0000256" key="1">
    <source>
        <dbReference type="ARBA" id="ARBA00004606"/>
    </source>
</evidence>
<dbReference type="AlphaFoldDB" id="A0A067JFH1"/>
<dbReference type="GO" id="GO:0016491">
    <property type="term" value="F:oxidoreductase activity"/>
    <property type="evidence" value="ECO:0007669"/>
    <property type="project" value="UniProtKB-KW"/>
</dbReference>
<evidence type="ECO:0000313" key="8">
    <source>
        <dbReference type="EMBL" id="KDP22587.1"/>
    </source>
</evidence>
<reference evidence="8 9" key="1">
    <citation type="journal article" date="2014" name="PLoS ONE">
        <title>Global Analysis of Gene Expression Profiles in Physic Nut (Jatropha curcas L.) Seedlings Exposed to Salt Stress.</title>
        <authorList>
            <person name="Zhang L."/>
            <person name="Zhang C."/>
            <person name="Wu P."/>
            <person name="Chen Y."/>
            <person name="Li M."/>
            <person name="Jiang H."/>
            <person name="Wu G."/>
        </authorList>
    </citation>
    <scope>NUCLEOTIDE SEQUENCE [LARGE SCALE GENOMIC DNA]</scope>
    <source>
        <strain evidence="9">cv. GZQX0401</strain>
        <tissue evidence="8">Young leaves</tissue>
    </source>
</reference>
<dbReference type="Gene3D" id="3.40.50.720">
    <property type="entry name" value="NAD(P)-binding Rossmann-like Domain"/>
    <property type="match status" value="1"/>
</dbReference>
<keyword evidence="9" id="KW-1185">Reference proteome</keyword>
<dbReference type="Proteomes" id="UP000027138">
    <property type="component" value="Unassembled WGS sequence"/>
</dbReference>
<evidence type="ECO:0000256" key="7">
    <source>
        <dbReference type="SAM" id="Phobius"/>
    </source>
</evidence>